<evidence type="ECO:0000259" key="3">
    <source>
        <dbReference type="Pfam" id="PF03544"/>
    </source>
</evidence>
<dbReference type="SUPFAM" id="SSF74653">
    <property type="entry name" value="TolA/TonB C-terminal domain"/>
    <property type="match status" value="1"/>
</dbReference>
<keyword evidence="5" id="KW-1185">Reference proteome</keyword>
<dbReference type="PANTHER" id="PTHR33446">
    <property type="entry name" value="PROTEIN TONB-RELATED"/>
    <property type="match status" value="1"/>
</dbReference>
<name>A0A1G8VFX6_9FLAO</name>
<feature type="transmembrane region" description="Helical" evidence="2">
    <location>
        <begin position="37"/>
        <end position="60"/>
    </location>
</feature>
<dbReference type="GO" id="GO:0031992">
    <property type="term" value="F:energy transducer activity"/>
    <property type="evidence" value="ECO:0007669"/>
    <property type="project" value="TreeGrafter"/>
</dbReference>
<keyword evidence="2" id="KW-1133">Transmembrane helix</keyword>
<feature type="compositionally biased region" description="Polar residues" evidence="1">
    <location>
        <begin position="127"/>
        <end position="155"/>
    </location>
</feature>
<dbReference type="GO" id="GO:0055085">
    <property type="term" value="P:transmembrane transport"/>
    <property type="evidence" value="ECO:0007669"/>
    <property type="project" value="InterPro"/>
</dbReference>
<feature type="compositionally biased region" description="Polar residues" evidence="1">
    <location>
        <begin position="103"/>
        <end position="119"/>
    </location>
</feature>
<organism evidence="4 5">
    <name type="scientific">Flavobacterium noncentrifugens</name>
    <dbReference type="NCBI Taxonomy" id="1128970"/>
    <lineage>
        <taxon>Bacteria</taxon>
        <taxon>Pseudomonadati</taxon>
        <taxon>Bacteroidota</taxon>
        <taxon>Flavobacteriia</taxon>
        <taxon>Flavobacteriales</taxon>
        <taxon>Flavobacteriaceae</taxon>
        <taxon>Flavobacterium</taxon>
    </lineage>
</organism>
<dbReference type="Pfam" id="PF03544">
    <property type="entry name" value="TonB_C"/>
    <property type="match status" value="1"/>
</dbReference>
<gene>
    <name evidence="4" type="ORF">SAMN04487935_1330</name>
</gene>
<reference evidence="4 5" key="1">
    <citation type="submission" date="2016-10" db="EMBL/GenBank/DDBJ databases">
        <authorList>
            <person name="de Groot N.N."/>
        </authorList>
    </citation>
    <scope>NUCLEOTIDE SEQUENCE [LARGE SCALE GENOMIC DNA]</scope>
    <source>
        <strain evidence="4 5">CGMCC 1.10076</strain>
    </source>
</reference>
<dbReference type="InterPro" id="IPR037682">
    <property type="entry name" value="TonB_C"/>
</dbReference>
<dbReference type="Gene3D" id="3.30.1150.10">
    <property type="match status" value="1"/>
</dbReference>
<accession>A0A1G8VFX6</accession>
<evidence type="ECO:0000256" key="1">
    <source>
        <dbReference type="SAM" id="MobiDB-lite"/>
    </source>
</evidence>
<dbReference type="STRING" id="1128970.SAMN04487935_1330"/>
<dbReference type="Proteomes" id="UP000199580">
    <property type="component" value="Unassembled WGS sequence"/>
</dbReference>
<dbReference type="PANTHER" id="PTHR33446:SF2">
    <property type="entry name" value="PROTEIN TONB"/>
    <property type="match status" value="1"/>
</dbReference>
<proteinExistence type="predicted"/>
<keyword evidence="2" id="KW-0812">Transmembrane</keyword>
<keyword evidence="2" id="KW-0472">Membrane</keyword>
<evidence type="ECO:0000313" key="5">
    <source>
        <dbReference type="Proteomes" id="UP000199580"/>
    </source>
</evidence>
<feature type="region of interest" description="Disordered" evidence="1">
    <location>
        <begin position="103"/>
        <end position="155"/>
    </location>
</feature>
<dbReference type="AlphaFoldDB" id="A0A1G8VFX6"/>
<dbReference type="InterPro" id="IPR051045">
    <property type="entry name" value="TonB-dependent_transducer"/>
</dbReference>
<dbReference type="OrthoDB" id="1095452at2"/>
<evidence type="ECO:0000313" key="4">
    <source>
        <dbReference type="EMBL" id="SDJ64787.1"/>
    </source>
</evidence>
<sequence length="273" mass="29764">MPNVSIYEKKWLDLVFEGKNKKYGAYQLRQDSSRTTLAAFFFGILFIGTLSGLTMVLSSFGAKPAALPIEKDWDVLKIVKIANHVTPKSAKVMLPKKAAAAPVTNQKQLSSHTTVVSSTEKPDDVTTKSQSMSSQPNEGQGSGTATSTENPLTGENGTAVVEVPVNTNTPVITAVLDKLPEFPGGIEKFYKYVGNNFEKPEIDEQKTIKILVAFVIEKDGSMTDIKVLRNPGYGLDKEAIRVLKALKIKWSPGIMNGKAVRTAYNLPISVQMQ</sequence>
<dbReference type="RefSeq" id="WP_091392991.1">
    <property type="nucleotide sequence ID" value="NZ_BKAI01000003.1"/>
</dbReference>
<protein>
    <submittedName>
        <fullName evidence="4">Protein TonB</fullName>
    </submittedName>
</protein>
<dbReference type="GO" id="GO:0098797">
    <property type="term" value="C:plasma membrane protein complex"/>
    <property type="evidence" value="ECO:0007669"/>
    <property type="project" value="TreeGrafter"/>
</dbReference>
<dbReference type="EMBL" id="FNEZ01000002">
    <property type="protein sequence ID" value="SDJ64787.1"/>
    <property type="molecule type" value="Genomic_DNA"/>
</dbReference>
<feature type="domain" description="TonB C-terminal" evidence="3">
    <location>
        <begin position="210"/>
        <end position="268"/>
    </location>
</feature>
<evidence type="ECO:0000256" key="2">
    <source>
        <dbReference type="SAM" id="Phobius"/>
    </source>
</evidence>